<feature type="binding site" evidence="4">
    <location>
        <position position="123"/>
    </location>
    <ligand>
        <name>substrate</name>
    </ligand>
</feature>
<dbReference type="Pfam" id="PF07470">
    <property type="entry name" value="Glyco_hydro_88"/>
    <property type="match status" value="1"/>
</dbReference>
<dbReference type="Gene3D" id="1.50.10.10">
    <property type="match status" value="1"/>
</dbReference>
<keyword evidence="6" id="KW-1185">Reference proteome</keyword>
<accession>A0A266Q2V0</accession>
<name>A0A266Q2V0_9GAMM</name>
<keyword evidence="1 5" id="KW-0378">Hydrolase</keyword>
<dbReference type="EMBL" id="NHNI01000002">
    <property type="protein sequence ID" value="OZY84194.1"/>
    <property type="molecule type" value="Genomic_DNA"/>
</dbReference>
<dbReference type="InterPro" id="IPR008928">
    <property type="entry name" value="6-hairpin_glycosidase_sf"/>
</dbReference>
<dbReference type="InterPro" id="IPR052369">
    <property type="entry name" value="UG_Glycosaminoglycan_Hydrolase"/>
</dbReference>
<evidence type="ECO:0000313" key="5">
    <source>
        <dbReference type="EMBL" id="OZY84194.1"/>
    </source>
</evidence>
<dbReference type="InterPro" id="IPR010905">
    <property type="entry name" value="Glyco_hydro_88"/>
</dbReference>
<dbReference type="PANTHER" id="PTHR36845:SF1">
    <property type="entry name" value="HYDROLASE, PUTATIVE (AFU_ORTHOLOGUE AFUA_7G05090)-RELATED"/>
    <property type="match status" value="1"/>
</dbReference>
<feature type="binding site" evidence="4">
    <location>
        <position position="260"/>
    </location>
    <ligand>
        <name>substrate</name>
    </ligand>
</feature>
<evidence type="ECO:0000256" key="4">
    <source>
        <dbReference type="PIRSR" id="PIRSR610905-2"/>
    </source>
</evidence>
<dbReference type="InterPro" id="IPR012341">
    <property type="entry name" value="6hp_glycosidase-like_sf"/>
</dbReference>
<feature type="binding site" evidence="4">
    <location>
        <position position="244"/>
    </location>
    <ligand>
        <name>substrate</name>
    </ligand>
</feature>
<evidence type="ECO:0000256" key="3">
    <source>
        <dbReference type="PIRSR" id="PIRSR610905-1"/>
    </source>
</evidence>
<feature type="active site" description="Proton donor" evidence="3">
    <location>
        <position position="184"/>
    </location>
</feature>
<feature type="active site" description="Nucleophile" evidence="3">
    <location>
        <position position="123"/>
    </location>
</feature>
<evidence type="ECO:0000256" key="2">
    <source>
        <dbReference type="ARBA" id="ARBA00038358"/>
    </source>
</evidence>
<gene>
    <name evidence="5" type="ORF">CBP51_13265</name>
</gene>
<dbReference type="Proteomes" id="UP000216101">
    <property type="component" value="Unassembled WGS sequence"/>
</dbReference>
<evidence type="ECO:0000256" key="1">
    <source>
        <dbReference type="ARBA" id="ARBA00022801"/>
    </source>
</evidence>
<dbReference type="SUPFAM" id="SSF48208">
    <property type="entry name" value="Six-hairpin glycosidases"/>
    <property type="match status" value="1"/>
</dbReference>
<comment type="similarity">
    <text evidence="2">Belongs to the glycosyl hydrolase 88 family.</text>
</comment>
<proteinExistence type="inferred from homology"/>
<dbReference type="GO" id="GO:0052757">
    <property type="term" value="F:chondroitin hydrolase activity"/>
    <property type="evidence" value="ECO:0007669"/>
    <property type="project" value="TreeGrafter"/>
</dbReference>
<feature type="binding site" evidence="4">
    <location>
        <position position="242"/>
    </location>
    <ligand>
        <name>substrate</name>
    </ligand>
</feature>
<sequence length="406" mass="45573">MPPTNNEANGPVLANARETIHIPERFNIKDGLTPSLLAEATRKALAKLEQGLAYFGDEFPAPSSLQGIYPKIGNVEWTNGFWTGQLWLAYELTNNQRYLLAAQKQVASFSARIKNRINVDHHDLGFLYSLSCVSAYRLTGNTEARTAALMAADCLLERYLPAAGIVQAWGNLNDPEEAGRMIIDCNLNLPLLYWASEETAEPKYRLAADSHIQKAMQYLIRDDASTFHTFFLDVKTGAARRGSTHQGFSDSSCWARGQAWGISGLPLVYSYYQNPQLLTQACRLANYFLNRLPDDLVCYWDLIFTEGNEPRDSSAAATAVCGLLELVRHLPLTNPDKHIYENAAKAIMGNLIRGYNCDETDAGTGLLKHAVYHKPHNVGVDESCIWGDYFYLEALVRFQKTWRSYW</sequence>
<dbReference type="GO" id="GO:0000272">
    <property type="term" value="P:polysaccharide catabolic process"/>
    <property type="evidence" value="ECO:0007669"/>
    <property type="project" value="TreeGrafter"/>
</dbReference>
<organism evidence="5 6">
    <name type="scientific">Cellvibrio mixtus</name>
    <dbReference type="NCBI Taxonomy" id="39650"/>
    <lineage>
        <taxon>Bacteria</taxon>
        <taxon>Pseudomonadati</taxon>
        <taxon>Pseudomonadota</taxon>
        <taxon>Gammaproteobacteria</taxon>
        <taxon>Cellvibrionales</taxon>
        <taxon>Cellvibrionaceae</taxon>
        <taxon>Cellvibrio</taxon>
    </lineage>
</organism>
<dbReference type="PANTHER" id="PTHR36845">
    <property type="entry name" value="HYDROLASE, PUTATIVE (AFU_ORTHOLOGUE AFUA_7G05090)-RELATED"/>
    <property type="match status" value="1"/>
</dbReference>
<dbReference type="AlphaFoldDB" id="A0A266Q2V0"/>
<feature type="binding site" evidence="4">
    <location>
        <position position="184"/>
    </location>
    <ligand>
        <name>substrate</name>
    </ligand>
</feature>
<feature type="binding site" evidence="4">
    <location>
        <position position="256"/>
    </location>
    <ligand>
        <name>substrate</name>
    </ligand>
</feature>
<comment type="caution">
    <text evidence="5">The sequence shown here is derived from an EMBL/GenBank/DDBJ whole genome shotgun (WGS) entry which is preliminary data.</text>
</comment>
<evidence type="ECO:0000313" key="6">
    <source>
        <dbReference type="Proteomes" id="UP000216101"/>
    </source>
</evidence>
<protein>
    <submittedName>
        <fullName evidence="5">Glucuronyl hydrolase</fullName>
    </submittedName>
</protein>
<dbReference type="RefSeq" id="WP_094985330.1">
    <property type="nucleotide sequence ID" value="NZ_NHNI01000002.1"/>
</dbReference>
<reference evidence="6" key="1">
    <citation type="submission" date="2017-05" db="EMBL/GenBank/DDBJ databases">
        <authorList>
            <person name="Barney B.M."/>
        </authorList>
    </citation>
    <scope>NUCLEOTIDE SEQUENCE [LARGE SCALE GENOMIC DNA]</scope>
    <source>
        <strain evidence="6">PSBB022</strain>
    </source>
</reference>